<evidence type="ECO:0000313" key="3">
    <source>
        <dbReference type="Proteomes" id="UP001501126"/>
    </source>
</evidence>
<gene>
    <name evidence="2" type="ORF">GCM10009118_14450</name>
</gene>
<proteinExistence type="predicted"/>
<organism evidence="2 3">
    <name type="scientific">Wandonia haliotis</name>
    <dbReference type="NCBI Taxonomy" id="574963"/>
    <lineage>
        <taxon>Bacteria</taxon>
        <taxon>Pseudomonadati</taxon>
        <taxon>Bacteroidota</taxon>
        <taxon>Flavobacteriia</taxon>
        <taxon>Flavobacteriales</taxon>
        <taxon>Crocinitomicaceae</taxon>
        <taxon>Wandonia</taxon>
    </lineage>
</organism>
<sequence>MSLSFDIHSHPDKNGTKGASGYRGKDQSYYGDMAIISRSYKKLKSEGLKLPPHYVYHRESKTLYEYTPWNPSINRGVIIDFSKLISKIPK</sequence>
<name>A0ABN1MP51_9FLAO</name>
<protein>
    <submittedName>
        <fullName evidence="2">Uncharacterized protein</fullName>
    </submittedName>
</protein>
<reference evidence="2 3" key="1">
    <citation type="journal article" date="2019" name="Int. J. Syst. Evol. Microbiol.">
        <title>The Global Catalogue of Microorganisms (GCM) 10K type strain sequencing project: providing services to taxonomists for standard genome sequencing and annotation.</title>
        <authorList>
            <consortium name="The Broad Institute Genomics Platform"/>
            <consortium name="The Broad Institute Genome Sequencing Center for Infectious Disease"/>
            <person name="Wu L."/>
            <person name="Ma J."/>
        </authorList>
    </citation>
    <scope>NUCLEOTIDE SEQUENCE [LARGE SCALE GENOMIC DNA]</scope>
    <source>
        <strain evidence="2 3">JCM 16083</strain>
    </source>
</reference>
<dbReference type="EMBL" id="BAAAFH010000007">
    <property type="protein sequence ID" value="GAA0875037.1"/>
    <property type="molecule type" value="Genomic_DNA"/>
</dbReference>
<evidence type="ECO:0000256" key="1">
    <source>
        <dbReference type="SAM" id="MobiDB-lite"/>
    </source>
</evidence>
<evidence type="ECO:0000313" key="2">
    <source>
        <dbReference type="EMBL" id="GAA0875037.1"/>
    </source>
</evidence>
<feature type="region of interest" description="Disordered" evidence="1">
    <location>
        <begin position="1"/>
        <end position="25"/>
    </location>
</feature>
<keyword evidence="3" id="KW-1185">Reference proteome</keyword>
<dbReference type="Proteomes" id="UP001501126">
    <property type="component" value="Unassembled WGS sequence"/>
</dbReference>
<comment type="caution">
    <text evidence="2">The sequence shown here is derived from an EMBL/GenBank/DDBJ whole genome shotgun (WGS) entry which is preliminary data.</text>
</comment>
<accession>A0ABN1MP51</accession>